<evidence type="ECO:0000313" key="4">
    <source>
        <dbReference type="EMBL" id="MBZ5710585.1"/>
    </source>
</evidence>
<organism evidence="4 5">
    <name type="scientific">Nannocystis pusilla</name>
    <dbReference type="NCBI Taxonomy" id="889268"/>
    <lineage>
        <taxon>Bacteria</taxon>
        <taxon>Pseudomonadati</taxon>
        <taxon>Myxococcota</taxon>
        <taxon>Polyangia</taxon>
        <taxon>Nannocystales</taxon>
        <taxon>Nannocystaceae</taxon>
        <taxon>Nannocystis</taxon>
    </lineage>
</organism>
<evidence type="ECO:0000256" key="1">
    <source>
        <dbReference type="SAM" id="MobiDB-lite"/>
    </source>
</evidence>
<feature type="region of interest" description="Disordered" evidence="1">
    <location>
        <begin position="179"/>
        <end position="265"/>
    </location>
</feature>
<keyword evidence="2" id="KW-0732">Signal</keyword>
<evidence type="ECO:0000259" key="3">
    <source>
        <dbReference type="Pfam" id="PF13180"/>
    </source>
</evidence>
<name>A0ABS7TQT6_9BACT</name>
<sequence length="370" mass="36746">MLRRAPWFALLLVACEALSGAEPGPGAGPVAGEPAVVSPAALRAAIAAGVRRRGENEASYEVDAFVAALAVEELASGTGGGRFEPALENGAQVGYRLVEVMPGSAYALVGLHTGDVIEAIGEVRLDSPGRAAGALAAAGRGAQVTVARDGVGFSLELRIAGGLAWAELLRSRTGAQGQVISDSAPETGPLGQVAAAPEEGGLPLGPRDGEVGGTPVTPQVGGPQGGGAPQVGRTPQAGGTTRPGAGTKPGGSAGSSGSAAGGTGVQCASASSCTLDKKLFDAAVADPSKLERQASISPARGGYKLTRVTPNSTVAALGFRAGDVIVSVNGARLDDDMAALGLYMGLESTRNYNVTYERNGARASKSIALR</sequence>
<evidence type="ECO:0000313" key="5">
    <source>
        <dbReference type="Proteomes" id="UP001139031"/>
    </source>
</evidence>
<dbReference type="Proteomes" id="UP001139031">
    <property type="component" value="Unassembled WGS sequence"/>
</dbReference>
<proteinExistence type="predicted"/>
<feature type="domain" description="PDZ" evidence="3">
    <location>
        <begin position="298"/>
        <end position="367"/>
    </location>
</feature>
<dbReference type="Pfam" id="PF13180">
    <property type="entry name" value="PDZ_2"/>
    <property type="match status" value="1"/>
</dbReference>
<dbReference type="SUPFAM" id="SSF50156">
    <property type="entry name" value="PDZ domain-like"/>
    <property type="match status" value="2"/>
</dbReference>
<dbReference type="RefSeq" id="WP_224192354.1">
    <property type="nucleotide sequence ID" value="NZ_JAIRAU010000018.1"/>
</dbReference>
<reference evidence="4" key="1">
    <citation type="submission" date="2021-08" db="EMBL/GenBank/DDBJ databases">
        <authorList>
            <person name="Stevens D.C."/>
        </authorList>
    </citation>
    <scope>NUCLEOTIDE SEQUENCE</scope>
    <source>
        <strain evidence="4">DSM 53165</strain>
    </source>
</reference>
<dbReference type="Gene3D" id="2.30.42.10">
    <property type="match status" value="2"/>
</dbReference>
<feature type="compositionally biased region" description="Gly residues" evidence="1">
    <location>
        <begin position="247"/>
        <end position="264"/>
    </location>
</feature>
<dbReference type="PROSITE" id="PS51257">
    <property type="entry name" value="PROKAR_LIPOPROTEIN"/>
    <property type="match status" value="1"/>
</dbReference>
<keyword evidence="5" id="KW-1185">Reference proteome</keyword>
<dbReference type="InterPro" id="IPR001478">
    <property type="entry name" value="PDZ"/>
</dbReference>
<protein>
    <submittedName>
        <fullName evidence="4">PDZ domain-containing protein</fullName>
    </submittedName>
</protein>
<dbReference type="InterPro" id="IPR036034">
    <property type="entry name" value="PDZ_sf"/>
</dbReference>
<feature type="chain" id="PRO_5047331107" evidence="2">
    <location>
        <begin position="20"/>
        <end position="370"/>
    </location>
</feature>
<dbReference type="EMBL" id="JAIRAU010000018">
    <property type="protein sequence ID" value="MBZ5710585.1"/>
    <property type="molecule type" value="Genomic_DNA"/>
</dbReference>
<feature type="signal peptide" evidence="2">
    <location>
        <begin position="1"/>
        <end position="19"/>
    </location>
</feature>
<evidence type="ECO:0000256" key="2">
    <source>
        <dbReference type="SAM" id="SignalP"/>
    </source>
</evidence>
<gene>
    <name evidence="4" type="ORF">K7C98_15095</name>
</gene>
<comment type="caution">
    <text evidence="4">The sequence shown here is derived from an EMBL/GenBank/DDBJ whole genome shotgun (WGS) entry which is preliminary data.</text>
</comment>
<accession>A0ABS7TQT6</accession>